<dbReference type="Proteomes" id="UP000438991">
    <property type="component" value="Unassembled WGS sequence"/>
</dbReference>
<proteinExistence type="predicted"/>
<evidence type="ECO:0000313" key="2">
    <source>
        <dbReference type="Proteomes" id="UP000438991"/>
    </source>
</evidence>
<dbReference type="EMBL" id="WNKV01000038">
    <property type="protein sequence ID" value="MTW19439.1"/>
    <property type="molecule type" value="Genomic_DNA"/>
</dbReference>
<evidence type="ECO:0000313" key="1">
    <source>
        <dbReference type="EMBL" id="MTW19439.1"/>
    </source>
</evidence>
<protein>
    <submittedName>
        <fullName evidence="1">Uncharacterized protein</fullName>
    </submittedName>
</protein>
<reference evidence="1 2" key="1">
    <citation type="submission" date="2019-11" db="EMBL/GenBank/DDBJ databases">
        <title>Whole-genome sequence of Rhodoplanes serenus DSM 18633, type strain.</title>
        <authorList>
            <person name="Kyndt J.A."/>
            <person name="Meyer T.E."/>
        </authorList>
    </citation>
    <scope>NUCLEOTIDE SEQUENCE [LARGE SCALE GENOMIC DNA]</scope>
    <source>
        <strain evidence="1 2">DSM 18633</strain>
    </source>
</reference>
<comment type="caution">
    <text evidence="1">The sequence shown here is derived from an EMBL/GenBank/DDBJ whole genome shotgun (WGS) entry which is preliminary data.</text>
</comment>
<organism evidence="1 2">
    <name type="scientific">Rhodoplanes serenus</name>
    <dbReference type="NCBI Taxonomy" id="200615"/>
    <lineage>
        <taxon>Bacteria</taxon>
        <taxon>Pseudomonadati</taxon>
        <taxon>Pseudomonadota</taxon>
        <taxon>Alphaproteobacteria</taxon>
        <taxon>Hyphomicrobiales</taxon>
        <taxon>Nitrobacteraceae</taxon>
        <taxon>Rhodoplanes</taxon>
    </lineage>
</organism>
<name>A0A9X4XSW0_9BRAD</name>
<accession>A0A9X4XSW0</accession>
<sequence length="98" mass="10331">MFTSTASLVERAVHLGAHRPTIAILLDRERWANWQAAALQLVTAWDADGAERAELIDACDRFAVPPSPSGPTSRIVDALDTVGGLALVAAPAIALCLL</sequence>
<dbReference type="AlphaFoldDB" id="A0A9X4XSW0"/>
<gene>
    <name evidence="1" type="ORF">GJ689_24925</name>
</gene>